<evidence type="ECO:0000256" key="12">
    <source>
        <dbReference type="SAM" id="Phobius"/>
    </source>
</evidence>
<accession>A0A7W7SLJ7</accession>
<evidence type="ECO:0000313" key="15">
    <source>
        <dbReference type="EMBL" id="MBB4957023.1"/>
    </source>
</evidence>
<comment type="caution">
    <text evidence="15">The sequence shown here is derived from an EMBL/GenBank/DDBJ whole genome shotgun (WGS) entry which is preliminary data.</text>
</comment>
<keyword evidence="6 10" id="KW-0378">Hydrolase</keyword>
<dbReference type="InterPro" id="IPR000209">
    <property type="entry name" value="Peptidase_S8/S53_dom"/>
</dbReference>
<protein>
    <submittedName>
        <fullName evidence="15">Type VII secretion-associated serine protease mycosin</fullName>
    </submittedName>
</protein>
<dbReference type="PANTHER" id="PTHR43806:SF11">
    <property type="entry name" value="CEREVISIN-RELATED"/>
    <property type="match status" value="1"/>
</dbReference>
<keyword evidence="5 12" id="KW-0812">Transmembrane</keyword>
<feature type="domain" description="Peptidase S8/S53" evidence="14">
    <location>
        <begin position="55"/>
        <end position="303"/>
    </location>
</feature>
<dbReference type="PANTHER" id="PTHR43806">
    <property type="entry name" value="PEPTIDASE S8"/>
    <property type="match status" value="1"/>
</dbReference>
<sequence>MRVVPRPAAALSVLTLSLLGALALPAAPAAADEVRDRSWHLDALGLAELHKITQGEGVTVAVIDTGVDAAHPDLKDNVLPGVDLHDEKTKGRVDRQGHGTAMASLIAGHGHGPGNGDGVLGIAPKAKILPVTVQSARQGIIAPDAVAAGIDWAVDHGADIINVSLSSSSDDDLDRAVDRAYKKNVIVVASVGNRQDLVIGNPARHPGAIAVTGSDRKGGLGPESIAAEETDIAAPSVDLQRAAPGGKYSQATSVSGATAVVSGAVALIRAKYPNLSAFDTFKRLLETTKDAGTPGHDPDFGWGVLDLRQALTGEPDGRANSTNASPTATPDPLSVWQHQDPDEDWYSWLILGVLLLLIAVLVVVVLLFVRRRRRQRTPAAQPSGPPSAGPPATGPPSAGPAASGPRTPADDSIWRPPAR</sequence>
<evidence type="ECO:0000256" key="3">
    <source>
        <dbReference type="ARBA" id="ARBA00022475"/>
    </source>
</evidence>
<dbReference type="SUPFAM" id="SSF52743">
    <property type="entry name" value="Subtilisin-like"/>
    <property type="match status" value="1"/>
</dbReference>
<feature type="active site" description="Charge relay system" evidence="10">
    <location>
        <position position="64"/>
    </location>
</feature>
<proteinExistence type="inferred from homology"/>
<dbReference type="GO" id="GO:0006508">
    <property type="term" value="P:proteolysis"/>
    <property type="evidence" value="ECO:0007669"/>
    <property type="project" value="UniProtKB-KW"/>
</dbReference>
<evidence type="ECO:0000313" key="16">
    <source>
        <dbReference type="Proteomes" id="UP000578819"/>
    </source>
</evidence>
<keyword evidence="16" id="KW-1185">Reference proteome</keyword>
<dbReference type="InterPro" id="IPR015500">
    <property type="entry name" value="Peptidase_S8_subtilisin-rel"/>
</dbReference>
<dbReference type="InterPro" id="IPR050131">
    <property type="entry name" value="Peptidase_S8_subtilisin-like"/>
</dbReference>
<evidence type="ECO:0000259" key="14">
    <source>
        <dbReference type="Pfam" id="PF00082"/>
    </source>
</evidence>
<feature type="active site" description="Charge relay system" evidence="10">
    <location>
        <position position="255"/>
    </location>
</feature>
<keyword evidence="9 12" id="KW-0472">Membrane</keyword>
<gene>
    <name evidence="15" type="ORF">FHR38_000756</name>
</gene>
<dbReference type="RefSeq" id="WP_184532762.1">
    <property type="nucleotide sequence ID" value="NZ_JACHJW010000001.1"/>
</dbReference>
<dbReference type="PROSITE" id="PS51892">
    <property type="entry name" value="SUBTILASE"/>
    <property type="match status" value="1"/>
</dbReference>
<dbReference type="Pfam" id="PF00082">
    <property type="entry name" value="Peptidase_S8"/>
    <property type="match status" value="1"/>
</dbReference>
<organism evidence="15 16">
    <name type="scientific">Micromonospora polyrhachis</name>
    <dbReference type="NCBI Taxonomy" id="1282883"/>
    <lineage>
        <taxon>Bacteria</taxon>
        <taxon>Bacillati</taxon>
        <taxon>Actinomycetota</taxon>
        <taxon>Actinomycetes</taxon>
        <taxon>Micromonosporales</taxon>
        <taxon>Micromonosporaceae</taxon>
        <taxon>Micromonospora</taxon>
    </lineage>
</organism>
<evidence type="ECO:0000256" key="13">
    <source>
        <dbReference type="SAM" id="SignalP"/>
    </source>
</evidence>
<evidence type="ECO:0000256" key="2">
    <source>
        <dbReference type="ARBA" id="ARBA00011073"/>
    </source>
</evidence>
<keyword evidence="4 10" id="KW-0645">Protease</keyword>
<name>A0A7W7SLJ7_9ACTN</name>
<dbReference type="InterPro" id="IPR023834">
    <property type="entry name" value="T7SS_pept_S8A_mycosin"/>
</dbReference>
<evidence type="ECO:0000256" key="6">
    <source>
        <dbReference type="ARBA" id="ARBA00022801"/>
    </source>
</evidence>
<dbReference type="InterPro" id="IPR023827">
    <property type="entry name" value="Peptidase_S8_Asp-AS"/>
</dbReference>
<evidence type="ECO:0000256" key="5">
    <source>
        <dbReference type="ARBA" id="ARBA00022692"/>
    </source>
</evidence>
<dbReference type="Proteomes" id="UP000578819">
    <property type="component" value="Unassembled WGS sequence"/>
</dbReference>
<evidence type="ECO:0000256" key="8">
    <source>
        <dbReference type="ARBA" id="ARBA00022989"/>
    </source>
</evidence>
<reference evidence="15 16" key="1">
    <citation type="submission" date="2020-08" db="EMBL/GenBank/DDBJ databases">
        <title>Sequencing the genomes of 1000 actinobacteria strains.</title>
        <authorList>
            <person name="Klenk H.-P."/>
        </authorList>
    </citation>
    <scope>NUCLEOTIDE SEQUENCE [LARGE SCALE GENOMIC DNA]</scope>
    <source>
        <strain evidence="15 16">DSM 45886</strain>
    </source>
</reference>
<keyword evidence="8 12" id="KW-1133">Transmembrane helix</keyword>
<comment type="similarity">
    <text evidence="2 10">Belongs to the peptidase S8 family.</text>
</comment>
<dbReference type="GO" id="GO:0005886">
    <property type="term" value="C:plasma membrane"/>
    <property type="evidence" value="ECO:0007669"/>
    <property type="project" value="UniProtKB-SubCell"/>
</dbReference>
<feature type="transmembrane region" description="Helical" evidence="12">
    <location>
        <begin position="345"/>
        <end position="369"/>
    </location>
</feature>
<dbReference type="EMBL" id="JACHJW010000001">
    <property type="protein sequence ID" value="MBB4957023.1"/>
    <property type="molecule type" value="Genomic_DNA"/>
</dbReference>
<dbReference type="Gene3D" id="3.40.50.200">
    <property type="entry name" value="Peptidase S8/S53 domain"/>
    <property type="match status" value="1"/>
</dbReference>
<dbReference type="PROSITE" id="PS00136">
    <property type="entry name" value="SUBTILASE_ASP"/>
    <property type="match status" value="1"/>
</dbReference>
<dbReference type="PRINTS" id="PR00723">
    <property type="entry name" value="SUBTILISIN"/>
</dbReference>
<keyword evidence="13" id="KW-0732">Signal</keyword>
<evidence type="ECO:0000256" key="1">
    <source>
        <dbReference type="ARBA" id="ARBA00004162"/>
    </source>
</evidence>
<evidence type="ECO:0000256" key="7">
    <source>
        <dbReference type="ARBA" id="ARBA00022825"/>
    </source>
</evidence>
<dbReference type="AlphaFoldDB" id="A0A7W7SLJ7"/>
<evidence type="ECO:0000256" key="10">
    <source>
        <dbReference type="PROSITE-ProRule" id="PRU01240"/>
    </source>
</evidence>
<evidence type="ECO:0000256" key="11">
    <source>
        <dbReference type="SAM" id="MobiDB-lite"/>
    </source>
</evidence>
<feature type="compositionally biased region" description="Pro residues" evidence="11">
    <location>
        <begin position="383"/>
        <end position="398"/>
    </location>
</feature>
<feature type="signal peptide" evidence="13">
    <location>
        <begin position="1"/>
        <end position="31"/>
    </location>
</feature>
<evidence type="ECO:0000256" key="9">
    <source>
        <dbReference type="ARBA" id="ARBA00023136"/>
    </source>
</evidence>
<dbReference type="GO" id="GO:0004252">
    <property type="term" value="F:serine-type endopeptidase activity"/>
    <property type="evidence" value="ECO:0007669"/>
    <property type="project" value="UniProtKB-UniRule"/>
</dbReference>
<dbReference type="InterPro" id="IPR036852">
    <property type="entry name" value="Peptidase_S8/S53_dom_sf"/>
</dbReference>
<feature type="region of interest" description="Disordered" evidence="11">
    <location>
        <begin position="374"/>
        <end position="419"/>
    </location>
</feature>
<keyword evidence="7 10" id="KW-0720">Serine protease</keyword>
<feature type="compositionally biased region" description="Polar residues" evidence="11">
    <location>
        <begin position="319"/>
        <end position="328"/>
    </location>
</feature>
<feature type="chain" id="PRO_5031380457" evidence="13">
    <location>
        <begin position="32"/>
        <end position="419"/>
    </location>
</feature>
<feature type="region of interest" description="Disordered" evidence="11">
    <location>
        <begin position="313"/>
        <end position="336"/>
    </location>
</feature>
<comment type="subcellular location">
    <subcellularLocation>
        <location evidence="1">Cell membrane</location>
        <topology evidence="1">Single-pass membrane protein</topology>
    </subcellularLocation>
</comment>
<keyword evidence="3" id="KW-1003">Cell membrane</keyword>
<feature type="active site" description="Charge relay system" evidence="10">
    <location>
        <position position="98"/>
    </location>
</feature>
<dbReference type="NCBIfam" id="TIGR03921">
    <property type="entry name" value="T7SS_mycosin"/>
    <property type="match status" value="1"/>
</dbReference>
<evidence type="ECO:0000256" key="4">
    <source>
        <dbReference type="ARBA" id="ARBA00022670"/>
    </source>
</evidence>